<feature type="domain" description="BTB" evidence="4">
    <location>
        <begin position="111"/>
        <end position="180"/>
    </location>
</feature>
<keyword evidence="6" id="KW-1185">Reference proteome</keyword>
<dbReference type="Gene3D" id="3.30.710.10">
    <property type="entry name" value="Potassium Channel Kv1.1, Chain A"/>
    <property type="match status" value="1"/>
</dbReference>
<dbReference type="InterPro" id="IPR011333">
    <property type="entry name" value="SKP1/BTB/POZ_sf"/>
</dbReference>
<dbReference type="Pfam" id="PF24681">
    <property type="entry name" value="Kelch_KLHDC2_KLHL20_DRC7"/>
    <property type="match status" value="1"/>
</dbReference>
<keyword evidence="2" id="KW-0677">Repeat</keyword>
<evidence type="ECO:0000256" key="3">
    <source>
        <dbReference type="SAM" id="MobiDB-lite"/>
    </source>
</evidence>
<feature type="compositionally biased region" description="Pro residues" evidence="3">
    <location>
        <begin position="51"/>
        <end position="66"/>
    </location>
</feature>
<dbReference type="PANTHER" id="PTHR45632">
    <property type="entry name" value="LD33804P"/>
    <property type="match status" value="1"/>
</dbReference>
<dbReference type="Proteomes" id="UP001174136">
    <property type="component" value="Unassembled WGS sequence"/>
</dbReference>
<feature type="compositionally biased region" description="Basic residues" evidence="3">
    <location>
        <begin position="31"/>
        <end position="47"/>
    </location>
</feature>
<evidence type="ECO:0000256" key="1">
    <source>
        <dbReference type="ARBA" id="ARBA00022441"/>
    </source>
</evidence>
<dbReference type="GO" id="GO:0031463">
    <property type="term" value="C:Cul3-RING ubiquitin ligase complex"/>
    <property type="evidence" value="ECO:0007669"/>
    <property type="project" value="TreeGrafter"/>
</dbReference>
<dbReference type="EMBL" id="JAOPHQ010005407">
    <property type="protein sequence ID" value="KAK0135770.1"/>
    <property type="molecule type" value="Genomic_DNA"/>
</dbReference>
<dbReference type="Pfam" id="PF00651">
    <property type="entry name" value="BTB"/>
    <property type="match status" value="1"/>
</dbReference>
<comment type="caution">
    <text evidence="5">The sequence shown here is derived from an EMBL/GenBank/DDBJ whole genome shotgun (WGS) entry which is preliminary data.</text>
</comment>
<organism evidence="5 6">
    <name type="scientific">Merluccius polli</name>
    <name type="common">Benguela hake</name>
    <name type="synonym">Merluccius cadenati</name>
    <dbReference type="NCBI Taxonomy" id="89951"/>
    <lineage>
        <taxon>Eukaryota</taxon>
        <taxon>Metazoa</taxon>
        <taxon>Chordata</taxon>
        <taxon>Craniata</taxon>
        <taxon>Vertebrata</taxon>
        <taxon>Euteleostomi</taxon>
        <taxon>Actinopterygii</taxon>
        <taxon>Neopterygii</taxon>
        <taxon>Teleostei</taxon>
        <taxon>Neoteleostei</taxon>
        <taxon>Acanthomorphata</taxon>
        <taxon>Zeiogadaria</taxon>
        <taxon>Gadariae</taxon>
        <taxon>Gadiformes</taxon>
        <taxon>Gadoidei</taxon>
        <taxon>Merlucciidae</taxon>
        <taxon>Merluccius</taxon>
    </lineage>
</organism>
<dbReference type="GO" id="GO:0032465">
    <property type="term" value="P:regulation of cytokinesis"/>
    <property type="evidence" value="ECO:0007669"/>
    <property type="project" value="TreeGrafter"/>
</dbReference>
<evidence type="ECO:0000313" key="5">
    <source>
        <dbReference type="EMBL" id="KAK0135770.1"/>
    </source>
</evidence>
<dbReference type="InterPro" id="IPR006652">
    <property type="entry name" value="Kelch_1"/>
</dbReference>
<dbReference type="InterPro" id="IPR000210">
    <property type="entry name" value="BTB/POZ_dom"/>
</dbReference>
<dbReference type="Gene3D" id="2.120.10.80">
    <property type="entry name" value="Kelch-type beta propeller"/>
    <property type="match status" value="1"/>
</dbReference>
<evidence type="ECO:0000259" key="4">
    <source>
        <dbReference type="PROSITE" id="PS50097"/>
    </source>
</evidence>
<dbReference type="InterPro" id="IPR015915">
    <property type="entry name" value="Kelch-typ_b-propeller"/>
</dbReference>
<dbReference type="PROSITE" id="PS50097">
    <property type="entry name" value="BTB"/>
    <property type="match status" value="1"/>
</dbReference>
<dbReference type="GO" id="GO:0097602">
    <property type="term" value="F:cullin family protein binding"/>
    <property type="evidence" value="ECO:0007669"/>
    <property type="project" value="TreeGrafter"/>
</dbReference>
<dbReference type="GO" id="GO:0004842">
    <property type="term" value="F:ubiquitin-protein transferase activity"/>
    <property type="evidence" value="ECO:0007669"/>
    <property type="project" value="TreeGrafter"/>
</dbReference>
<dbReference type="InterPro" id="IPR011705">
    <property type="entry name" value="BACK"/>
</dbReference>
<feature type="region of interest" description="Disordered" evidence="3">
    <location>
        <begin position="1"/>
        <end position="91"/>
    </location>
</feature>
<protein>
    <submittedName>
        <fullName evidence="5">Kelch-like protein 13</fullName>
    </submittedName>
</protein>
<evidence type="ECO:0000313" key="6">
    <source>
        <dbReference type="Proteomes" id="UP001174136"/>
    </source>
</evidence>
<dbReference type="InterPro" id="IPR017096">
    <property type="entry name" value="BTB-kelch_protein"/>
</dbReference>
<dbReference type="AlphaFoldDB" id="A0AA47NSH6"/>
<dbReference type="SMART" id="SM00612">
    <property type="entry name" value="Kelch"/>
    <property type="match status" value="6"/>
</dbReference>
<dbReference type="PANTHER" id="PTHR45632:SF9">
    <property type="entry name" value="KELCH-LIKE PROTEIN 9 ISOFORM X1"/>
    <property type="match status" value="1"/>
</dbReference>
<dbReference type="SMART" id="SM00225">
    <property type="entry name" value="BTB"/>
    <property type="match status" value="1"/>
</dbReference>
<accession>A0AA47NSH6</accession>
<reference evidence="5" key="1">
    <citation type="journal article" date="2023" name="Front. Mar. Sci.">
        <title>A new Merluccius polli reference genome to investigate the effects of global change in West African waters.</title>
        <authorList>
            <person name="Mateo J.L."/>
            <person name="Blanco-Fernandez C."/>
            <person name="Garcia-Vazquez E."/>
            <person name="Machado-Schiaffino G."/>
        </authorList>
    </citation>
    <scope>NUCLEOTIDE SEQUENCE</scope>
    <source>
        <strain evidence="5">C29</strain>
        <tissue evidence="5">Fin</tissue>
    </source>
</reference>
<dbReference type="Pfam" id="PF07707">
    <property type="entry name" value="BACK"/>
    <property type="match status" value="1"/>
</dbReference>
<proteinExistence type="predicted"/>
<sequence length="691" mass="76855">MTTSPAPAGSTGDWPAWGADTPGTRRDRPRTPPHRRRRLLKRNRKLRRQDPPPPPPPPKASAPPLRPAKQPTTKPKPRLPPRPLSRVFSSSKHGENILQGVDCFRGDTTLCDVILVAGDASETFPVHRVIMASASDYFKAMFTGGMREQEMGEIKLHGVTRAGLKNIIDFIYTSRVHLNMANLQDTLEAANFLQVMPVLGFCNQLLSSEITVENCVEVERVAVDLLLEDVQENIGEFVTQNLCELVQSGRYMELTASSLGQALASDSLKGFSEMELYGIARAWINHDAPRRRASIYALMRHIRFPLMTPSQLIQISQSEGDEGDGEGGGAEETMMRGDAACVSLLLEASNYQMMPFLQPALQSERTRIRSDATHLLALGGVMRQQLVVSRELRLYDGESGLWRALEPMVVPRYQNGVALMGGFLFIVGGQSTYDTKGKTALDCAYRYDPRFDRWLQIASLNDKRTFFHLSALKGKLYAVGGRNSSGEIDSVECYNLKRNEWTFVTHMPEPHYGHAGAVYGDLMYVSGGITRDTFQKQLWSYDPAADAWTRRADMLELRGLHCMCAVGARLYVMGGNHFGSSSDYDDVLSCEFYSPAADQWTSVAAMPRGQSDVGVTVYEGKVYVVGGYSWNSRCMVDIVQRYDPEQDAWDRVFNVLEPLGGIRACTMSVHVPEDCVDEARIQDCPLPAAKS</sequence>
<name>A0AA47NSH6_MERPO</name>
<dbReference type="SMART" id="SM00875">
    <property type="entry name" value="BACK"/>
    <property type="match status" value="1"/>
</dbReference>
<evidence type="ECO:0000256" key="2">
    <source>
        <dbReference type="ARBA" id="ARBA00022737"/>
    </source>
</evidence>
<dbReference type="GO" id="GO:0016567">
    <property type="term" value="P:protein ubiquitination"/>
    <property type="evidence" value="ECO:0007669"/>
    <property type="project" value="TreeGrafter"/>
</dbReference>
<gene>
    <name evidence="5" type="primary">KLHL13_1</name>
    <name evidence="5" type="ORF">N1851_028333</name>
</gene>
<dbReference type="SUPFAM" id="SSF117281">
    <property type="entry name" value="Kelch motif"/>
    <property type="match status" value="1"/>
</dbReference>
<dbReference type="SUPFAM" id="SSF54695">
    <property type="entry name" value="POZ domain"/>
    <property type="match status" value="1"/>
</dbReference>
<dbReference type="Gene3D" id="1.25.40.420">
    <property type="match status" value="1"/>
</dbReference>
<keyword evidence="1" id="KW-0880">Kelch repeat</keyword>
<dbReference type="PIRSF" id="PIRSF037037">
    <property type="entry name" value="Kelch-like_protein_gigaxonin"/>
    <property type="match status" value="1"/>
</dbReference>
<dbReference type="Pfam" id="PF01344">
    <property type="entry name" value="Kelch_1"/>
    <property type="match status" value="1"/>
</dbReference>